<reference evidence="2 3" key="1">
    <citation type="journal article" date="2016" name="Mol. Biol. Evol.">
        <title>Comparative Genomics of Early-Diverging Mushroom-Forming Fungi Provides Insights into the Origins of Lignocellulose Decay Capabilities.</title>
        <authorList>
            <person name="Nagy L.G."/>
            <person name="Riley R."/>
            <person name="Tritt A."/>
            <person name="Adam C."/>
            <person name="Daum C."/>
            <person name="Floudas D."/>
            <person name="Sun H."/>
            <person name="Yadav J.S."/>
            <person name="Pangilinan J."/>
            <person name="Larsson K.H."/>
            <person name="Matsuura K."/>
            <person name="Barry K."/>
            <person name="Labutti K."/>
            <person name="Kuo R."/>
            <person name="Ohm R.A."/>
            <person name="Bhattacharya S.S."/>
            <person name="Shirouzu T."/>
            <person name="Yoshinaga Y."/>
            <person name="Martin F.M."/>
            <person name="Grigoriev I.V."/>
            <person name="Hibbett D.S."/>
        </authorList>
    </citation>
    <scope>NUCLEOTIDE SEQUENCE [LARGE SCALE GENOMIC DNA]</scope>
    <source>
        <strain evidence="2 3">CBS 109695</strain>
    </source>
</reference>
<gene>
    <name evidence="2" type="ORF">FIBSPDRAFT_900471</name>
</gene>
<dbReference type="EMBL" id="KV417699">
    <property type="protein sequence ID" value="KZP09456.1"/>
    <property type="molecule type" value="Genomic_DNA"/>
</dbReference>
<feature type="signal peptide" evidence="1">
    <location>
        <begin position="1"/>
        <end position="19"/>
    </location>
</feature>
<feature type="chain" id="PRO_5007869469" evidence="1">
    <location>
        <begin position="20"/>
        <end position="316"/>
    </location>
</feature>
<evidence type="ECO:0000313" key="2">
    <source>
        <dbReference type="EMBL" id="KZP09456.1"/>
    </source>
</evidence>
<evidence type="ECO:0000313" key="3">
    <source>
        <dbReference type="Proteomes" id="UP000076532"/>
    </source>
</evidence>
<dbReference type="Proteomes" id="UP000076532">
    <property type="component" value="Unassembled WGS sequence"/>
</dbReference>
<keyword evidence="1" id="KW-0732">Signal</keyword>
<protein>
    <submittedName>
        <fullName evidence="2">Uncharacterized protein</fullName>
    </submittedName>
</protein>
<dbReference type="AlphaFoldDB" id="A0A165YDR9"/>
<evidence type="ECO:0000256" key="1">
    <source>
        <dbReference type="SAM" id="SignalP"/>
    </source>
</evidence>
<proteinExistence type="predicted"/>
<accession>A0A165YDR9</accession>
<keyword evidence="3" id="KW-1185">Reference proteome</keyword>
<sequence>MCLMVSSLLLFLPPYLNQAGFLNVAPLEKLVTRHSFLPVIRAALELDDAWIDSPHGSPILLLTSLQPSPWTSLASDGSMDDPLLSIKIPSIFPPSTPIALPPLSGPISLSFTPASPVSMPPAPSAMWWCGCATYGIPPPLCLAIPIATDHMLSSPYPIPHACPPPASCSWLSPPIALVGPLSAAWKHKASPGDCTAKKAHLQAKHQAEAEAQGLGHELAPLYLSQAAAHSSHQALKVPGLTEWSLTAWRSSTGIDGTHVCFLPLPQTLTLLPSSTPMAIIDVMIVWCQITPHLHPRLTAASEAVAPLFDIIWAQRL</sequence>
<organism evidence="2 3">
    <name type="scientific">Athelia psychrophila</name>
    <dbReference type="NCBI Taxonomy" id="1759441"/>
    <lineage>
        <taxon>Eukaryota</taxon>
        <taxon>Fungi</taxon>
        <taxon>Dikarya</taxon>
        <taxon>Basidiomycota</taxon>
        <taxon>Agaricomycotina</taxon>
        <taxon>Agaricomycetes</taxon>
        <taxon>Agaricomycetidae</taxon>
        <taxon>Atheliales</taxon>
        <taxon>Atheliaceae</taxon>
        <taxon>Athelia</taxon>
    </lineage>
</organism>
<name>A0A165YDR9_9AGAM</name>